<dbReference type="PROSITE" id="PS51257">
    <property type="entry name" value="PROKAR_LIPOPROTEIN"/>
    <property type="match status" value="1"/>
</dbReference>
<dbReference type="Proteomes" id="UP000570474">
    <property type="component" value="Unassembled WGS sequence"/>
</dbReference>
<dbReference type="EMBL" id="JABAIA010000004">
    <property type="protein sequence ID" value="NLR68734.1"/>
    <property type="molecule type" value="Genomic_DNA"/>
</dbReference>
<sequence length="129" mass="14475">MMKLWPIAVLLLLGVGCGRQSRVRSFSTLDVTYNDGGSITLSIRISNCGEVVAQKGNRIRPVFFRGRLSNHELDKLERLYTAMSIERYDSVYSDPGGEDFASFKIVIPERKPAGIFVYGHRGGRCRFGK</sequence>
<keyword evidence="2" id="KW-1185">Reference proteome</keyword>
<name>A0A847S2T9_9BACT</name>
<dbReference type="AlphaFoldDB" id="A0A847S2T9"/>
<gene>
    <name evidence="1" type="ORF">HGH92_30810</name>
</gene>
<comment type="caution">
    <text evidence="1">The sequence shown here is derived from an EMBL/GenBank/DDBJ whole genome shotgun (WGS) entry which is preliminary data.</text>
</comment>
<protein>
    <recommendedName>
        <fullName evidence="3">Lipoprotein</fullName>
    </recommendedName>
</protein>
<organism evidence="1 2">
    <name type="scientific">Chitinophaga varians</name>
    <dbReference type="NCBI Taxonomy" id="2202339"/>
    <lineage>
        <taxon>Bacteria</taxon>
        <taxon>Pseudomonadati</taxon>
        <taxon>Bacteroidota</taxon>
        <taxon>Chitinophagia</taxon>
        <taxon>Chitinophagales</taxon>
        <taxon>Chitinophagaceae</taxon>
        <taxon>Chitinophaga</taxon>
    </lineage>
</organism>
<reference evidence="1 2" key="1">
    <citation type="submission" date="2020-04" db="EMBL/GenBank/DDBJ databases">
        <authorList>
            <person name="Yin C."/>
        </authorList>
    </citation>
    <scope>NUCLEOTIDE SEQUENCE [LARGE SCALE GENOMIC DNA]</scope>
    <source>
        <strain evidence="1 2">Ae27</strain>
    </source>
</reference>
<evidence type="ECO:0000313" key="2">
    <source>
        <dbReference type="Proteomes" id="UP000570474"/>
    </source>
</evidence>
<evidence type="ECO:0008006" key="3">
    <source>
        <dbReference type="Google" id="ProtNLM"/>
    </source>
</evidence>
<dbReference type="RefSeq" id="WP_168874690.1">
    <property type="nucleotide sequence ID" value="NZ_JABAIA010000004.1"/>
</dbReference>
<proteinExistence type="predicted"/>
<evidence type="ECO:0000313" key="1">
    <source>
        <dbReference type="EMBL" id="NLR68734.1"/>
    </source>
</evidence>
<accession>A0A847S2T9</accession>